<proteinExistence type="predicted"/>
<reference evidence="6 7" key="1">
    <citation type="submission" date="2020-07" db="EMBL/GenBank/DDBJ databases">
        <title>Draft whole-genome sequence of Heliobacterium chlorum DSM 3682, type strain.</title>
        <authorList>
            <person name="Kyndt J.A."/>
            <person name="Meyer T.E."/>
            <person name="Imhoff J.F."/>
        </authorList>
    </citation>
    <scope>NUCLEOTIDE SEQUENCE [LARGE SCALE GENOMIC DNA]</scope>
    <source>
        <strain evidence="6 7">DSM 3682</strain>
    </source>
</reference>
<dbReference type="InterPro" id="IPR004839">
    <property type="entry name" value="Aminotransferase_I/II_large"/>
</dbReference>
<dbReference type="RefSeq" id="WP_188039367.1">
    <property type="nucleotide sequence ID" value="NZ_JACVHF010000004.1"/>
</dbReference>
<dbReference type="PANTHER" id="PTHR42790:SF19">
    <property type="entry name" value="KYNURENINE_ALPHA-AMINOADIPATE AMINOTRANSFERASE, MITOCHONDRIAL"/>
    <property type="match status" value="1"/>
</dbReference>
<dbReference type="EMBL" id="JACVHF010000004">
    <property type="protein sequence ID" value="MBC9784260.1"/>
    <property type="molecule type" value="Genomic_DNA"/>
</dbReference>
<sequence>MNGIFSDRITDVPRSFIREILKVTVDESIISFAGGLPNRDLFPVNEIKRATNKVLDLFGADVLQYSASEGFLGLREWIAQRYKTRKNIDVDPDDILITAGSQQGLDLLGKTILNDGDDVVMEEPGYLGAIQAFSLYKPTFHPIPLETDGVDIQKFEQAVRNHNIKLFYCVPNFHNPAGISYTLEKRNAIADIVRGTNTIIIEDDPYGELRFLGSEQPSFYKLIPENTVLLGSFSKIVVPSFRIGWIVARKEVMEKLIIAKQASDLHTNYFGQRIIHQLLTDYPIDDHIQTIRKAYGIQRDAMVEAIEEYFPKDIEYTKPEGGMFLWVTLPEGVSAVEVFNEAIARKVAFVPGDPFYINKKGVNTLRLNFSCTNEDTTRLGIQRLGEVITSRIG</sequence>
<evidence type="ECO:0000256" key="2">
    <source>
        <dbReference type="ARBA" id="ARBA00022576"/>
    </source>
</evidence>
<comment type="cofactor">
    <cofactor evidence="1">
        <name>pyridoxal 5'-phosphate</name>
        <dbReference type="ChEBI" id="CHEBI:597326"/>
    </cofactor>
</comment>
<accession>A0ABR7T1Q4</accession>
<keyword evidence="2 6" id="KW-0032">Aminotransferase</keyword>
<keyword evidence="3" id="KW-0808">Transferase</keyword>
<evidence type="ECO:0000313" key="7">
    <source>
        <dbReference type="Proteomes" id="UP000617402"/>
    </source>
</evidence>
<dbReference type="SUPFAM" id="SSF53383">
    <property type="entry name" value="PLP-dependent transferases"/>
    <property type="match status" value="1"/>
</dbReference>
<dbReference type="InterPro" id="IPR015424">
    <property type="entry name" value="PyrdxlP-dep_Trfase"/>
</dbReference>
<dbReference type="InterPro" id="IPR015421">
    <property type="entry name" value="PyrdxlP-dep_Trfase_major"/>
</dbReference>
<evidence type="ECO:0000256" key="4">
    <source>
        <dbReference type="ARBA" id="ARBA00022898"/>
    </source>
</evidence>
<gene>
    <name evidence="6" type="ORF">H1S01_07015</name>
</gene>
<dbReference type="Proteomes" id="UP000617402">
    <property type="component" value="Unassembled WGS sequence"/>
</dbReference>
<organism evidence="6 7">
    <name type="scientific">Heliobacterium chlorum</name>
    <dbReference type="NCBI Taxonomy" id="2698"/>
    <lineage>
        <taxon>Bacteria</taxon>
        <taxon>Bacillati</taxon>
        <taxon>Bacillota</taxon>
        <taxon>Clostridia</taxon>
        <taxon>Eubacteriales</taxon>
        <taxon>Heliobacteriaceae</taxon>
        <taxon>Heliobacterium</taxon>
    </lineage>
</organism>
<dbReference type="CDD" id="cd00609">
    <property type="entry name" value="AAT_like"/>
    <property type="match status" value="1"/>
</dbReference>
<keyword evidence="7" id="KW-1185">Reference proteome</keyword>
<dbReference type="InterPro" id="IPR015422">
    <property type="entry name" value="PyrdxlP-dep_Trfase_small"/>
</dbReference>
<dbReference type="GO" id="GO:0008483">
    <property type="term" value="F:transaminase activity"/>
    <property type="evidence" value="ECO:0007669"/>
    <property type="project" value="UniProtKB-KW"/>
</dbReference>
<comment type="caution">
    <text evidence="6">The sequence shown here is derived from an EMBL/GenBank/DDBJ whole genome shotgun (WGS) entry which is preliminary data.</text>
</comment>
<dbReference type="PANTHER" id="PTHR42790">
    <property type="entry name" value="AMINOTRANSFERASE"/>
    <property type="match status" value="1"/>
</dbReference>
<dbReference type="Pfam" id="PF00155">
    <property type="entry name" value="Aminotran_1_2"/>
    <property type="match status" value="1"/>
</dbReference>
<protein>
    <submittedName>
        <fullName evidence="6">PLP-dependent aminotransferase family protein</fullName>
    </submittedName>
</protein>
<name>A0ABR7T1Q4_HELCL</name>
<evidence type="ECO:0000256" key="3">
    <source>
        <dbReference type="ARBA" id="ARBA00022679"/>
    </source>
</evidence>
<dbReference type="Gene3D" id="3.90.1150.10">
    <property type="entry name" value="Aspartate Aminotransferase, domain 1"/>
    <property type="match status" value="1"/>
</dbReference>
<evidence type="ECO:0000313" key="6">
    <source>
        <dbReference type="EMBL" id="MBC9784260.1"/>
    </source>
</evidence>
<evidence type="ECO:0000256" key="1">
    <source>
        <dbReference type="ARBA" id="ARBA00001933"/>
    </source>
</evidence>
<evidence type="ECO:0000259" key="5">
    <source>
        <dbReference type="Pfam" id="PF00155"/>
    </source>
</evidence>
<dbReference type="Gene3D" id="3.40.640.10">
    <property type="entry name" value="Type I PLP-dependent aspartate aminotransferase-like (Major domain)"/>
    <property type="match status" value="1"/>
</dbReference>
<dbReference type="InterPro" id="IPR050859">
    <property type="entry name" value="Class-I_PLP-dep_aminotransf"/>
</dbReference>
<feature type="domain" description="Aminotransferase class I/classII large" evidence="5">
    <location>
        <begin position="41"/>
        <end position="379"/>
    </location>
</feature>
<keyword evidence="4" id="KW-0663">Pyridoxal phosphate</keyword>